<dbReference type="InterPro" id="IPR003959">
    <property type="entry name" value="ATPase_AAA_core"/>
</dbReference>
<dbReference type="GO" id="GO:0016887">
    <property type="term" value="F:ATP hydrolysis activity"/>
    <property type="evidence" value="ECO:0007669"/>
    <property type="project" value="InterPro"/>
</dbReference>
<accession>A0A345ILN0</accession>
<dbReference type="Pfam" id="PF17866">
    <property type="entry name" value="AAA_lid_6"/>
    <property type="match status" value="1"/>
</dbReference>
<evidence type="ECO:0000256" key="2">
    <source>
        <dbReference type="ARBA" id="ARBA00022741"/>
    </source>
</evidence>
<dbReference type="KEGG" id="dwu:DVJ83_15670"/>
<name>A0A345ILN0_9DEIO</name>
<dbReference type="PANTHER" id="PTHR43392">
    <property type="entry name" value="AAA-TYPE ATPASE FAMILY PROTEIN / ANKYRIN REPEAT FAMILY PROTEIN"/>
    <property type="match status" value="1"/>
</dbReference>
<dbReference type="PRINTS" id="PR00819">
    <property type="entry name" value="CBXCFQXSUPER"/>
</dbReference>
<organism evidence="5 6">
    <name type="scientific">Deinococcus wulumuqiensis</name>
    <dbReference type="NCBI Taxonomy" id="980427"/>
    <lineage>
        <taxon>Bacteria</taxon>
        <taxon>Thermotogati</taxon>
        <taxon>Deinococcota</taxon>
        <taxon>Deinococci</taxon>
        <taxon>Deinococcales</taxon>
        <taxon>Deinococcaceae</taxon>
        <taxon>Deinococcus</taxon>
    </lineage>
</organism>
<dbReference type="CDD" id="cd00009">
    <property type="entry name" value="AAA"/>
    <property type="match status" value="1"/>
</dbReference>
<proteinExistence type="inferred from homology"/>
<dbReference type="SMART" id="SM00382">
    <property type="entry name" value="AAA"/>
    <property type="match status" value="1"/>
</dbReference>
<dbReference type="InterPro" id="IPR050773">
    <property type="entry name" value="CbxX/CfxQ_RuBisCO_ESX"/>
</dbReference>
<evidence type="ECO:0000259" key="4">
    <source>
        <dbReference type="SMART" id="SM00382"/>
    </source>
</evidence>
<sequence>MPEPLDWDHGETATALQQLRTLPGPGHVAAQVSGIIRHAKLQTLRRQRGMAAVDASLHMAFTGNPVTGKTTMARLTARALIEQGLLAGGEVVGVARADLIGEYTGQTAPKVIQALQRAEGGVLLIDEAHGLITDERDPYGQEALDALVKGMEDRRSQLAVILCGYPQEMERLLDTNPGLRSRIGRTIHFPDYSAAQLLEILEALCAQHDYRLTPAARSQAADLFRQRVASGETTHGNARMVRNLFEEAVQRQATRLARTLTTRSDEQLSTLTAGDLDDAPKAQAMSA</sequence>
<evidence type="ECO:0000256" key="3">
    <source>
        <dbReference type="ARBA" id="ARBA00022840"/>
    </source>
</evidence>
<dbReference type="PANTHER" id="PTHR43392:SF2">
    <property type="entry name" value="AAA-TYPE ATPASE FAMILY PROTEIN _ ANKYRIN REPEAT FAMILY PROTEIN"/>
    <property type="match status" value="1"/>
</dbReference>
<evidence type="ECO:0000313" key="5">
    <source>
        <dbReference type="EMBL" id="AXH00603.1"/>
    </source>
</evidence>
<evidence type="ECO:0000313" key="6">
    <source>
        <dbReference type="Proteomes" id="UP000253744"/>
    </source>
</evidence>
<evidence type="ECO:0000256" key="1">
    <source>
        <dbReference type="ARBA" id="ARBA00010378"/>
    </source>
</evidence>
<gene>
    <name evidence="5" type="ORF">DVJ83_15670</name>
</gene>
<dbReference type="Proteomes" id="UP000253744">
    <property type="component" value="Plasmid pDrdI"/>
</dbReference>
<dbReference type="FunFam" id="3.40.50.300:FF:000216">
    <property type="entry name" value="Type VII secretion ATPase EccA"/>
    <property type="match status" value="1"/>
</dbReference>
<dbReference type="Gene3D" id="1.10.8.60">
    <property type="match status" value="1"/>
</dbReference>
<comment type="similarity">
    <text evidence="1">Belongs to the CbxX/CfxQ family.</text>
</comment>
<keyword evidence="5" id="KW-0614">Plasmid</keyword>
<dbReference type="AlphaFoldDB" id="A0A345ILN0"/>
<dbReference type="Pfam" id="PF00004">
    <property type="entry name" value="AAA"/>
    <property type="match status" value="1"/>
</dbReference>
<dbReference type="InterPro" id="IPR041627">
    <property type="entry name" value="AAA_lid_6"/>
</dbReference>
<reference evidence="5 6" key="1">
    <citation type="submission" date="2018-07" db="EMBL/GenBank/DDBJ databases">
        <title>Complete Genome and Methylome Analysis of Deinococcus wulumuqiensis NEB 479.</title>
        <authorList>
            <person name="Fomenkov A."/>
            <person name="Luyten Y."/>
            <person name="Vincze T."/>
            <person name="Anton B.P."/>
            <person name="Clark T."/>
            <person name="Roberts R.J."/>
            <person name="Morgan R.D."/>
        </authorList>
    </citation>
    <scope>NUCLEOTIDE SEQUENCE [LARGE SCALE GENOMIC DNA]</scope>
    <source>
        <strain evidence="5 6">NEB 479</strain>
        <plasmid evidence="6">Plasmid pdrdi</plasmid>
    </source>
</reference>
<dbReference type="EMBL" id="CP031163">
    <property type="protein sequence ID" value="AXH00603.1"/>
    <property type="molecule type" value="Genomic_DNA"/>
</dbReference>
<dbReference type="InterPro" id="IPR003593">
    <property type="entry name" value="AAA+_ATPase"/>
</dbReference>
<geneLocation type="plasmid" evidence="6">
    <name>pdrdi</name>
</geneLocation>
<dbReference type="SUPFAM" id="SSF52540">
    <property type="entry name" value="P-loop containing nucleoside triphosphate hydrolases"/>
    <property type="match status" value="1"/>
</dbReference>
<dbReference type="InterPro" id="IPR027417">
    <property type="entry name" value="P-loop_NTPase"/>
</dbReference>
<dbReference type="InterPro" id="IPR000641">
    <property type="entry name" value="CbxX/CfxQ"/>
</dbReference>
<protein>
    <submittedName>
        <fullName evidence="5">AAA family ATPase</fullName>
    </submittedName>
</protein>
<keyword evidence="2" id="KW-0547">Nucleotide-binding</keyword>
<feature type="domain" description="AAA+ ATPase" evidence="4">
    <location>
        <begin position="55"/>
        <end position="193"/>
    </location>
</feature>
<dbReference type="GO" id="GO:0005524">
    <property type="term" value="F:ATP binding"/>
    <property type="evidence" value="ECO:0007669"/>
    <property type="project" value="UniProtKB-KW"/>
</dbReference>
<keyword evidence="3" id="KW-0067">ATP-binding</keyword>
<dbReference type="Gene3D" id="3.40.50.300">
    <property type="entry name" value="P-loop containing nucleotide triphosphate hydrolases"/>
    <property type="match status" value="1"/>
</dbReference>